<evidence type="ECO:0000256" key="2">
    <source>
        <dbReference type="ARBA" id="ARBA00004861"/>
    </source>
</evidence>
<proteinExistence type="inferred from homology"/>
<dbReference type="EC" id="4.1.1.23" evidence="9"/>
<sequence>MIYRPNMTNSDRIIVPLDVPDLESAIALLDLLPEVNFWKVGLELFVSSGAEILGILQERQKKSFLDLKFHDIPNTIAGACRSASRYQVDLLTLHATAGRQALTAAKEAISDLLSPPKLLAITVLTSLNARELALDLKITLELSEYALNLALLGKESGIDGAVCSPQEVAQLRRVCGEDFLLVCPGVRPSWSSKGDQSRVMTPAQALKAGADYLVIGRPITGAEEPKVAWAKICQELADI</sequence>
<feature type="binding site" evidence="9 11">
    <location>
        <position position="196"/>
    </location>
    <ligand>
        <name>substrate</name>
    </ligand>
</feature>
<dbReference type="GO" id="GO:0004590">
    <property type="term" value="F:orotidine-5'-phosphate decarboxylase activity"/>
    <property type="evidence" value="ECO:0007669"/>
    <property type="project" value="UniProtKB-UniRule"/>
</dbReference>
<evidence type="ECO:0000259" key="12">
    <source>
        <dbReference type="SMART" id="SM00934"/>
    </source>
</evidence>
<feature type="active site" description="For OMPdecase activity" evidence="10">
    <location>
        <position position="71"/>
    </location>
</feature>
<reference evidence="13 14" key="1">
    <citation type="submission" date="2018-09" db="EMBL/GenBank/DDBJ databases">
        <title>Evolutionary history of phycoerythrin pigmentation in the water bloom-forming cyanobacterium Microcystis aeruginosa.</title>
        <authorList>
            <person name="Tanabe Y."/>
            <person name="Tanabe Y."/>
            <person name="Yamaguchi H."/>
        </authorList>
    </citation>
    <scope>NUCLEOTIDE SEQUENCE [LARGE SCALE GENOMIC DNA]</scope>
    <source>
        <strain evidence="13 14">NIES-2520</strain>
    </source>
</reference>
<dbReference type="InterPro" id="IPR011060">
    <property type="entry name" value="RibuloseP-bd_barrel"/>
</dbReference>
<feature type="binding site" evidence="9 11">
    <location>
        <position position="187"/>
    </location>
    <ligand>
        <name>substrate</name>
    </ligand>
</feature>
<evidence type="ECO:0000256" key="5">
    <source>
        <dbReference type="ARBA" id="ARBA00022975"/>
    </source>
</evidence>
<feature type="active site" description="For OMPdecase activity" evidence="10">
    <location>
        <position position="68"/>
    </location>
</feature>
<dbReference type="Gene3D" id="3.20.20.70">
    <property type="entry name" value="Aldolase class I"/>
    <property type="match status" value="1"/>
</dbReference>
<dbReference type="Pfam" id="PF00215">
    <property type="entry name" value="OMPdecase"/>
    <property type="match status" value="1"/>
</dbReference>
<evidence type="ECO:0000313" key="14">
    <source>
        <dbReference type="Proteomes" id="UP000324917"/>
    </source>
</evidence>
<dbReference type="SMART" id="SM00934">
    <property type="entry name" value="OMPdecase"/>
    <property type="match status" value="1"/>
</dbReference>
<accession>A0A5A5RFJ6</accession>
<evidence type="ECO:0000256" key="10">
    <source>
        <dbReference type="PIRSR" id="PIRSR614732-1"/>
    </source>
</evidence>
<evidence type="ECO:0000256" key="11">
    <source>
        <dbReference type="PIRSR" id="PIRSR614732-2"/>
    </source>
</evidence>
<dbReference type="FunFam" id="3.20.20.70:FF:000015">
    <property type="entry name" value="Orotidine 5'-phosphate decarboxylase"/>
    <property type="match status" value="1"/>
</dbReference>
<feature type="active site" description="For OMPdecase activity" evidence="10">
    <location>
        <position position="66"/>
    </location>
</feature>
<feature type="binding site" evidence="9 11">
    <location>
        <position position="217"/>
    </location>
    <ligand>
        <name>substrate</name>
    </ligand>
</feature>
<feature type="active site" description="Proton donor" evidence="9">
    <location>
        <position position="68"/>
    </location>
</feature>
<evidence type="ECO:0000313" key="13">
    <source>
        <dbReference type="EMBL" id="GCA73629.1"/>
    </source>
</evidence>
<feature type="binding site" evidence="9 11">
    <location>
        <position position="216"/>
    </location>
    <ligand>
        <name>substrate</name>
    </ligand>
</feature>
<feature type="binding site" evidence="9">
    <location>
        <begin position="66"/>
        <end position="75"/>
    </location>
    <ligand>
        <name>substrate</name>
    </ligand>
</feature>
<feature type="binding site" evidence="9 11">
    <location>
        <position position="18"/>
    </location>
    <ligand>
        <name>substrate</name>
    </ligand>
</feature>
<dbReference type="InterPro" id="IPR047596">
    <property type="entry name" value="OMPdecase_bac"/>
</dbReference>
<dbReference type="GO" id="GO:0006207">
    <property type="term" value="P:'de novo' pyrimidine nucleobase biosynthetic process"/>
    <property type="evidence" value="ECO:0007669"/>
    <property type="project" value="InterPro"/>
</dbReference>
<organism evidence="13 14">
    <name type="scientific">Microcystis aeruginosa NIES-2520</name>
    <dbReference type="NCBI Taxonomy" id="2303982"/>
    <lineage>
        <taxon>Bacteria</taxon>
        <taxon>Bacillati</taxon>
        <taxon>Cyanobacteriota</taxon>
        <taxon>Cyanophyceae</taxon>
        <taxon>Oscillatoriophycideae</taxon>
        <taxon>Chroococcales</taxon>
        <taxon>Microcystaceae</taxon>
        <taxon>Microcystis</taxon>
    </lineage>
</organism>
<keyword evidence="4 9" id="KW-0210">Decarboxylase</keyword>
<evidence type="ECO:0000256" key="8">
    <source>
        <dbReference type="ARBA" id="ARBA00061012"/>
    </source>
</evidence>
<dbReference type="SUPFAM" id="SSF51366">
    <property type="entry name" value="Ribulose-phoshate binding barrel"/>
    <property type="match status" value="1"/>
</dbReference>
<comment type="similarity">
    <text evidence="8 9">Belongs to the OMP decarboxylase family. Type 1 subfamily.</text>
</comment>
<dbReference type="CDD" id="cd04725">
    <property type="entry name" value="OMP_decarboxylase_like"/>
    <property type="match status" value="1"/>
</dbReference>
<evidence type="ECO:0000256" key="1">
    <source>
        <dbReference type="ARBA" id="ARBA00002356"/>
    </source>
</evidence>
<gene>
    <name evidence="9 13" type="primary">pyrF</name>
    <name evidence="13" type="ORF">MiTe_00447</name>
</gene>
<comment type="caution">
    <text evidence="13">The sequence shown here is derived from an EMBL/GenBank/DDBJ whole genome shotgun (WGS) entry which is preliminary data.</text>
</comment>
<dbReference type="GO" id="GO:0005829">
    <property type="term" value="C:cytosol"/>
    <property type="evidence" value="ECO:0007669"/>
    <property type="project" value="TreeGrafter"/>
</dbReference>
<dbReference type="InterPro" id="IPR014732">
    <property type="entry name" value="OMPdecase"/>
</dbReference>
<dbReference type="GO" id="GO:0044205">
    <property type="term" value="P:'de novo' UMP biosynthetic process"/>
    <property type="evidence" value="ECO:0007669"/>
    <property type="project" value="UniProtKB-UniRule"/>
</dbReference>
<feature type="binding site" evidence="9 11">
    <location>
        <position position="39"/>
    </location>
    <ligand>
        <name>substrate</name>
    </ligand>
</feature>
<comment type="subunit">
    <text evidence="3 9">Homodimer.</text>
</comment>
<dbReference type="NCBIfam" id="NF001273">
    <property type="entry name" value="PRK00230.1"/>
    <property type="match status" value="1"/>
</dbReference>
<evidence type="ECO:0000256" key="7">
    <source>
        <dbReference type="ARBA" id="ARBA00049157"/>
    </source>
</evidence>
<dbReference type="InterPro" id="IPR013785">
    <property type="entry name" value="Aldolase_TIM"/>
</dbReference>
<evidence type="ECO:0000256" key="9">
    <source>
        <dbReference type="HAMAP-Rule" id="MF_01200"/>
    </source>
</evidence>
<feature type="binding site" evidence="9 11">
    <location>
        <position position="125"/>
    </location>
    <ligand>
        <name>substrate</name>
    </ligand>
</feature>
<comment type="function">
    <text evidence="1 9">Catalyzes the decarboxylation of orotidine 5'-monophosphate (OMP) to uridine 5'-monophosphate (UMP).</text>
</comment>
<evidence type="ECO:0000256" key="6">
    <source>
        <dbReference type="ARBA" id="ARBA00023239"/>
    </source>
</evidence>
<dbReference type="UniPathway" id="UPA00070">
    <property type="reaction ID" value="UER00120"/>
</dbReference>
<dbReference type="PANTHER" id="PTHR32119">
    <property type="entry name" value="OROTIDINE 5'-PHOSPHATE DECARBOXYLASE"/>
    <property type="match status" value="1"/>
</dbReference>
<dbReference type="HAMAP" id="MF_01200_B">
    <property type="entry name" value="OMPdecase_type1_B"/>
    <property type="match status" value="1"/>
</dbReference>
<dbReference type="PANTHER" id="PTHR32119:SF2">
    <property type="entry name" value="OROTIDINE 5'-PHOSPHATE DECARBOXYLASE"/>
    <property type="match status" value="1"/>
</dbReference>
<evidence type="ECO:0000256" key="3">
    <source>
        <dbReference type="ARBA" id="ARBA00011738"/>
    </source>
</evidence>
<dbReference type="NCBIfam" id="TIGR01740">
    <property type="entry name" value="pyrF"/>
    <property type="match status" value="1"/>
</dbReference>
<dbReference type="AlphaFoldDB" id="A0A5A5RFJ6"/>
<protein>
    <recommendedName>
        <fullName evidence="9">Orotidine 5'-phosphate decarboxylase</fullName>
        <ecNumber evidence="9">4.1.1.23</ecNumber>
    </recommendedName>
    <alternativeName>
        <fullName evidence="9">OMP decarboxylase</fullName>
        <shortName evidence="9">OMPDCase</shortName>
        <shortName evidence="9">OMPdecase</shortName>
    </alternativeName>
</protein>
<comment type="pathway">
    <text evidence="2 9">Pyrimidine metabolism; UMP biosynthesis via de novo pathway; UMP from orotate: step 2/2.</text>
</comment>
<keyword evidence="6 9" id="KW-0456">Lyase</keyword>
<dbReference type="InterPro" id="IPR001754">
    <property type="entry name" value="OMPdeCOase_dom"/>
</dbReference>
<feature type="domain" description="Orotidine 5'-phosphate decarboxylase" evidence="12">
    <location>
        <begin position="12"/>
        <end position="232"/>
    </location>
</feature>
<evidence type="ECO:0000256" key="4">
    <source>
        <dbReference type="ARBA" id="ARBA00022793"/>
    </source>
</evidence>
<name>A0A5A5RFJ6_MICAE</name>
<dbReference type="EMBL" id="BHVP01000005">
    <property type="protein sequence ID" value="GCA73629.1"/>
    <property type="molecule type" value="Genomic_DNA"/>
</dbReference>
<keyword evidence="5 9" id="KW-0665">Pyrimidine biosynthesis</keyword>
<comment type="catalytic activity">
    <reaction evidence="7 9">
        <text>orotidine 5'-phosphate + H(+) = UMP + CO2</text>
        <dbReference type="Rhea" id="RHEA:11596"/>
        <dbReference type="ChEBI" id="CHEBI:15378"/>
        <dbReference type="ChEBI" id="CHEBI:16526"/>
        <dbReference type="ChEBI" id="CHEBI:57538"/>
        <dbReference type="ChEBI" id="CHEBI:57865"/>
        <dbReference type="EC" id="4.1.1.23"/>
    </reaction>
</comment>
<dbReference type="Proteomes" id="UP000324917">
    <property type="component" value="Unassembled WGS sequence"/>
</dbReference>